<reference evidence="2" key="1">
    <citation type="journal article" date="2023" name="Mol. Phylogenet. Evol.">
        <title>Genome-scale phylogeny and comparative genomics of the fungal order Sordariales.</title>
        <authorList>
            <person name="Hensen N."/>
            <person name="Bonometti L."/>
            <person name="Westerberg I."/>
            <person name="Brannstrom I.O."/>
            <person name="Guillou S."/>
            <person name="Cros-Aarteil S."/>
            <person name="Calhoun S."/>
            <person name="Haridas S."/>
            <person name="Kuo A."/>
            <person name="Mondo S."/>
            <person name="Pangilinan J."/>
            <person name="Riley R."/>
            <person name="LaButti K."/>
            <person name="Andreopoulos B."/>
            <person name="Lipzen A."/>
            <person name="Chen C."/>
            <person name="Yan M."/>
            <person name="Daum C."/>
            <person name="Ng V."/>
            <person name="Clum A."/>
            <person name="Steindorff A."/>
            <person name="Ohm R.A."/>
            <person name="Martin F."/>
            <person name="Silar P."/>
            <person name="Natvig D.O."/>
            <person name="Lalanne C."/>
            <person name="Gautier V."/>
            <person name="Ament-Velasquez S.L."/>
            <person name="Kruys A."/>
            <person name="Hutchinson M.I."/>
            <person name="Powell A.J."/>
            <person name="Barry K."/>
            <person name="Miller A.N."/>
            <person name="Grigoriev I.V."/>
            <person name="Debuchy R."/>
            <person name="Gladieux P."/>
            <person name="Hiltunen Thoren M."/>
            <person name="Johannesson H."/>
        </authorList>
    </citation>
    <scope>NUCLEOTIDE SEQUENCE</scope>
    <source>
        <strain evidence="2">CBS 560.94</strain>
    </source>
</reference>
<feature type="region of interest" description="Disordered" evidence="1">
    <location>
        <begin position="24"/>
        <end position="96"/>
    </location>
</feature>
<evidence type="ECO:0000313" key="2">
    <source>
        <dbReference type="EMBL" id="KAK3356081.1"/>
    </source>
</evidence>
<feature type="region of interest" description="Disordered" evidence="1">
    <location>
        <begin position="357"/>
        <end position="384"/>
    </location>
</feature>
<comment type="caution">
    <text evidence="2">The sequence shown here is derived from an EMBL/GenBank/DDBJ whole genome shotgun (WGS) entry which is preliminary data.</text>
</comment>
<dbReference type="EMBL" id="JAUEPP010000001">
    <property type="protein sequence ID" value="KAK3356081.1"/>
    <property type="molecule type" value="Genomic_DNA"/>
</dbReference>
<gene>
    <name evidence="2" type="ORF">B0H65DRAFT_565270</name>
</gene>
<feature type="compositionally biased region" description="Polar residues" evidence="1">
    <location>
        <begin position="49"/>
        <end position="93"/>
    </location>
</feature>
<feature type="region of interest" description="Disordered" evidence="1">
    <location>
        <begin position="284"/>
        <end position="341"/>
    </location>
</feature>
<sequence length="384" mass="43069">MANRNHFVLGGIGAPLATNVKTTHQVKNKASAPVLSENRRPAMTDESADQGSNIHTKDMNLSTKNNNISAVRSNSSTANQQHGLERLQPSNSDGAHHCRHPIKSYFPCLPVPLFSIALTDPGLSPARARHPSVDNRPNTSDTDSSDANKEMTETERDDREEPTTTDTTDACFLYNNTVDSTEDEDGGLGEMTTSEYREFINWRIASLMSPEPSGSEPIVETEDHDFADPSNHDLDPVTLDTPDTTEDTDDDQDDDWLLDSLTDEDLEHFTMDDLQAIYSAREDYNEKETEHVLQNPPSPPKQSPSRRARQPKTPKWTDHSLVDENGLMDTRQRRRQTTGRRLRRKCNWLRVPALPTRTNSSVPDLIMTSPEGGSYSLHDPMDYE</sequence>
<feature type="region of interest" description="Disordered" evidence="1">
    <location>
        <begin position="211"/>
        <end position="255"/>
    </location>
</feature>
<dbReference type="AlphaFoldDB" id="A0AAE0JQZ2"/>
<feature type="compositionally biased region" description="Acidic residues" evidence="1">
    <location>
        <begin position="243"/>
        <end position="255"/>
    </location>
</feature>
<keyword evidence="3" id="KW-1185">Reference proteome</keyword>
<protein>
    <submittedName>
        <fullName evidence="2">Uncharacterized protein</fullName>
    </submittedName>
</protein>
<dbReference type="Proteomes" id="UP001278500">
    <property type="component" value="Unassembled WGS sequence"/>
</dbReference>
<evidence type="ECO:0000313" key="3">
    <source>
        <dbReference type="Proteomes" id="UP001278500"/>
    </source>
</evidence>
<proteinExistence type="predicted"/>
<dbReference type="GeneID" id="87867432"/>
<feature type="compositionally biased region" description="Basic and acidic residues" evidence="1">
    <location>
        <begin position="146"/>
        <end position="162"/>
    </location>
</feature>
<reference evidence="2" key="2">
    <citation type="submission" date="2023-06" db="EMBL/GenBank/DDBJ databases">
        <authorList>
            <consortium name="Lawrence Berkeley National Laboratory"/>
            <person name="Haridas S."/>
            <person name="Hensen N."/>
            <person name="Bonometti L."/>
            <person name="Westerberg I."/>
            <person name="Brannstrom I.O."/>
            <person name="Guillou S."/>
            <person name="Cros-Aarteil S."/>
            <person name="Calhoun S."/>
            <person name="Kuo A."/>
            <person name="Mondo S."/>
            <person name="Pangilinan J."/>
            <person name="Riley R."/>
            <person name="Labutti K."/>
            <person name="Andreopoulos B."/>
            <person name="Lipzen A."/>
            <person name="Chen C."/>
            <person name="Yanf M."/>
            <person name="Daum C."/>
            <person name="Ng V."/>
            <person name="Clum A."/>
            <person name="Steindorff A."/>
            <person name="Ohm R."/>
            <person name="Martin F."/>
            <person name="Silar P."/>
            <person name="Natvig D."/>
            <person name="Lalanne C."/>
            <person name="Gautier V."/>
            <person name="Ament-Velasquez S.L."/>
            <person name="Kruys A."/>
            <person name="Hutchinson M.I."/>
            <person name="Powell A.J."/>
            <person name="Barry K."/>
            <person name="Miller A.N."/>
            <person name="Grigoriev I.V."/>
            <person name="Debuchy R."/>
            <person name="Gladieux P."/>
            <person name="Thoren M.H."/>
            <person name="Johannesson H."/>
        </authorList>
    </citation>
    <scope>NUCLEOTIDE SEQUENCE</scope>
    <source>
        <strain evidence="2">CBS 560.94</strain>
    </source>
</reference>
<feature type="compositionally biased region" description="Basic and acidic residues" evidence="1">
    <location>
        <begin position="224"/>
        <end position="235"/>
    </location>
</feature>
<evidence type="ECO:0000256" key="1">
    <source>
        <dbReference type="SAM" id="MobiDB-lite"/>
    </source>
</evidence>
<dbReference type="RefSeq" id="XP_062687458.1">
    <property type="nucleotide sequence ID" value="XM_062830278.1"/>
</dbReference>
<organism evidence="2 3">
    <name type="scientific">Neurospora tetraspora</name>
    <dbReference type="NCBI Taxonomy" id="94610"/>
    <lineage>
        <taxon>Eukaryota</taxon>
        <taxon>Fungi</taxon>
        <taxon>Dikarya</taxon>
        <taxon>Ascomycota</taxon>
        <taxon>Pezizomycotina</taxon>
        <taxon>Sordariomycetes</taxon>
        <taxon>Sordariomycetidae</taxon>
        <taxon>Sordariales</taxon>
        <taxon>Sordariaceae</taxon>
        <taxon>Neurospora</taxon>
    </lineage>
</organism>
<feature type="region of interest" description="Disordered" evidence="1">
    <location>
        <begin position="124"/>
        <end position="170"/>
    </location>
</feature>
<feature type="compositionally biased region" description="Basic residues" evidence="1">
    <location>
        <begin position="332"/>
        <end position="341"/>
    </location>
</feature>
<name>A0AAE0JQZ2_9PEZI</name>
<accession>A0AAE0JQZ2</accession>